<dbReference type="Proteomes" id="UP000225706">
    <property type="component" value="Unassembled WGS sequence"/>
</dbReference>
<dbReference type="EMBL" id="LSMT01001155">
    <property type="protein sequence ID" value="PFX12857.1"/>
    <property type="molecule type" value="Genomic_DNA"/>
</dbReference>
<dbReference type="AlphaFoldDB" id="A0A2B4R923"/>
<evidence type="ECO:0000256" key="1">
    <source>
        <dbReference type="SAM" id="Coils"/>
    </source>
</evidence>
<sequence>MDKLGPVREVMVQKDDKWEEWGLEELVENLRKYTDRNPLPETLTPSNEVKKPLTNQGSHQRRGDKLLMSGSTSRQPRQQQMPTCVYCSSHSHRCLECTKVLVVARRREFLKSNRLCFGCALTAQAKVNGVWAWTMLDSGASSSYISANLLTELNIKPYRIERRIIKQMYGTVDKQEEIYKVHLKSDAIHDFEMELPCINTEKPVLTYLSNPDVVNAQELFHSDFVDQLQRLADGTYSARLPWKPDHAPLPTNKELSMGRLRSTTRKLERMQRLDEYHEVMEQQLEQGILELAPEVPTGEVEAPLNDSGDTLASTVSPSYAKILGVPWNKTEDRLEIGFRKPLKEANDSKWTKRKMLSAINGIFDLLGISAPVIITGKVLYSQACLQKLRWDEELPNDLQRPWKKWLNGMAERPWISIPRSVVSNGVTKIVLNGFADASKVADSVAVYTLAFHVTSPVKQNLLVAKSRIAPRGLSIPQLELIAAHTQCELMEFNRPNNSSVMNVVRQHVQHHNPAVARTSVAANVTSLKPKRKTTKRARQPEPPLEEDEEGPTIEEYEALARKYEWHCKSNESLGKVCQALRDQNGELCSEIDKKEAEMEELNTDAQELAHLIRIKEGVIKDLKTSLVAAKKKIARLQAELSRVTEGQQARQKQ</sequence>
<dbReference type="Pfam" id="PF05380">
    <property type="entry name" value="Peptidase_A17"/>
    <property type="match status" value="1"/>
</dbReference>
<name>A0A2B4R923_STYPI</name>
<feature type="compositionally biased region" description="Polar residues" evidence="2">
    <location>
        <begin position="69"/>
        <end position="79"/>
    </location>
</feature>
<accession>A0A2B4R923</accession>
<dbReference type="InterPro" id="IPR008042">
    <property type="entry name" value="Retrotrans_Pao"/>
</dbReference>
<evidence type="ECO:0000256" key="2">
    <source>
        <dbReference type="SAM" id="MobiDB-lite"/>
    </source>
</evidence>
<proteinExistence type="predicted"/>
<evidence type="ECO:0000313" key="3">
    <source>
        <dbReference type="EMBL" id="PFX12857.1"/>
    </source>
</evidence>
<feature type="coiled-coil region" evidence="1">
    <location>
        <begin position="577"/>
        <end position="646"/>
    </location>
</feature>
<comment type="caution">
    <text evidence="3">The sequence shown here is derived from an EMBL/GenBank/DDBJ whole genome shotgun (WGS) entry which is preliminary data.</text>
</comment>
<keyword evidence="1" id="KW-0175">Coiled coil</keyword>
<protein>
    <recommendedName>
        <fullName evidence="5">Peptidase aspartic putative domain-containing protein</fullName>
    </recommendedName>
</protein>
<dbReference type="Gene3D" id="2.40.70.10">
    <property type="entry name" value="Acid Proteases"/>
    <property type="match status" value="1"/>
</dbReference>
<feature type="compositionally biased region" description="Basic residues" evidence="2">
    <location>
        <begin position="528"/>
        <end position="537"/>
    </location>
</feature>
<dbReference type="SUPFAM" id="SSF50630">
    <property type="entry name" value="Acid proteases"/>
    <property type="match status" value="1"/>
</dbReference>
<gene>
    <name evidence="3" type="ORF">AWC38_SpisGene23116</name>
</gene>
<dbReference type="PANTHER" id="PTHR47331">
    <property type="entry name" value="PHD-TYPE DOMAIN-CONTAINING PROTEIN"/>
    <property type="match status" value="1"/>
</dbReference>
<feature type="region of interest" description="Disordered" evidence="2">
    <location>
        <begin position="527"/>
        <end position="551"/>
    </location>
</feature>
<feature type="compositionally biased region" description="Polar residues" evidence="2">
    <location>
        <begin position="43"/>
        <end position="58"/>
    </location>
</feature>
<dbReference type="OrthoDB" id="5953917at2759"/>
<dbReference type="Pfam" id="PF13650">
    <property type="entry name" value="Asp_protease_2"/>
    <property type="match status" value="1"/>
</dbReference>
<organism evidence="3 4">
    <name type="scientific">Stylophora pistillata</name>
    <name type="common">Smooth cauliflower coral</name>
    <dbReference type="NCBI Taxonomy" id="50429"/>
    <lineage>
        <taxon>Eukaryota</taxon>
        <taxon>Metazoa</taxon>
        <taxon>Cnidaria</taxon>
        <taxon>Anthozoa</taxon>
        <taxon>Hexacorallia</taxon>
        <taxon>Scleractinia</taxon>
        <taxon>Astrocoeniina</taxon>
        <taxon>Pocilloporidae</taxon>
        <taxon>Stylophora</taxon>
    </lineage>
</organism>
<dbReference type="InterPro" id="IPR021109">
    <property type="entry name" value="Peptidase_aspartic_dom_sf"/>
</dbReference>
<evidence type="ECO:0008006" key="5">
    <source>
        <dbReference type="Google" id="ProtNLM"/>
    </source>
</evidence>
<keyword evidence="4" id="KW-1185">Reference proteome</keyword>
<feature type="region of interest" description="Disordered" evidence="2">
    <location>
        <begin position="34"/>
        <end position="79"/>
    </location>
</feature>
<dbReference type="PANTHER" id="PTHR47331:SF5">
    <property type="entry name" value="RIBONUCLEASE H"/>
    <property type="match status" value="1"/>
</dbReference>
<evidence type="ECO:0000313" key="4">
    <source>
        <dbReference type="Proteomes" id="UP000225706"/>
    </source>
</evidence>
<reference evidence="4" key="1">
    <citation type="journal article" date="2017" name="bioRxiv">
        <title>Comparative analysis of the genomes of Stylophora pistillata and Acropora digitifera provides evidence for extensive differences between species of corals.</title>
        <authorList>
            <person name="Voolstra C.R."/>
            <person name="Li Y."/>
            <person name="Liew Y.J."/>
            <person name="Baumgarten S."/>
            <person name="Zoccola D."/>
            <person name="Flot J.-F."/>
            <person name="Tambutte S."/>
            <person name="Allemand D."/>
            <person name="Aranda M."/>
        </authorList>
    </citation>
    <scope>NUCLEOTIDE SEQUENCE [LARGE SCALE GENOMIC DNA]</scope>
</reference>